<feature type="compositionally biased region" description="Pro residues" evidence="2">
    <location>
        <begin position="47"/>
        <end position="56"/>
    </location>
</feature>
<evidence type="ECO:0000256" key="2">
    <source>
        <dbReference type="SAM" id="MobiDB-lite"/>
    </source>
</evidence>
<feature type="domain" description="Capsule synthesis protein CapA" evidence="3">
    <location>
        <begin position="271"/>
        <end position="511"/>
    </location>
</feature>
<dbReference type="Pfam" id="PF09587">
    <property type="entry name" value="PGA_cap"/>
    <property type="match status" value="1"/>
</dbReference>
<dbReference type="AlphaFoldDB" id="A0A7C1JSH1"/>
<organism evidence="4">
    <name type="scientific">Thermomicrobium roseum</name>
    <dbReference type="NCBI Taxonomy" id="500"/>
    <lineage>
        <taxon>Bacteria</taxon>
        <taxon>Pseudomonadati</taxon>
        <taxon>Thermomicrobiota</taxon>
        <taxon>Thermomicrobia</taxon>
        <taxon>Thermomicrobiales</taxon>
        <taxon>Thermomicrobiaceae</taxon>
        <taxon>Thermomicrobium</taxon>
    </lineage>
</organism>
<dbReference type="Gene3D" id="3.60.21.10">
    <property type="match status" value="1"/>
</dbReference>
<dbReference type="EMBL" id="DSJL01000002">
    <property type="protein sequence ID" value="HEF64255.1"/>
    <property type="molecule type" value="Genomic_DNA"/>
</dbReference>
<comment type="caution">
    <text evidence="4">The sequence shown here is derived from an EMBL/GenBank/DDBJ whole genome shotgun (WGS) entry which is preliminary data.</text>
</comment>
<proteinExistence type="inferred from homology"/>
<dbReference type="InterPro" id="IPR019079">
    <property type="entry name" value="Capsule_synth_CapA"/>
</dbReference>
<gene>
    <name evidence="4" type="ORF">ENP47_01375</name>
</gene>
<evidence type="ECO:0000256" key="1">
    <source>
        <dbReference type="ARBA" id="ARBA00005662"/>
    </source>
</evidence>
<comment type="similarity">
    <text evidence="1">Belongs to the CapA family.</text>
</comment>
<evidence type="ECO:0000313" key="4">
    <source>
        <dbReference type="EMBL" id="HEF64255.1"/>
    </source>
</evidence>
<dbReference type="SMART" id="SM00854">
    <property type="entry name" value="PGA_cap"/>
    <property type="match status" value="1"/>
</dbReference>
<evidence type="ECO:0000259" key="3">
    <source>
        <dbReference type="SMART" id="SM00854"/>
    </source>
</evidence>
<dbReference type="InterPro" id="IPR029052">
    <property type="entry name" value="Metallo-depent_PP-like"/>
</dbReference>
<sequence length="572" mass="63075">MQRSSDSLHRLADHCIRLSRRGFLALASSLLACQPAPPRSSEQVTPSPTPTHPPLHPRAERPLRALARPTVTIRVPDLPPTLARQAQHWLARLQATLPRHWSLRLTTSHDALFHLHSTVGTPAGYVIGGRVFVPVTTHENLVRSLPRDALRALINGTIRNWRELGHPDDLPVLRVSVEQDGYQLAAADRRVPDVAELTRLITPGLFALIEPDATAASLRVLSVDGRDLFRAPGSAPQAPELVEWLVLDGPTHLLPIDTLSPEPLPHPTFTTITVAGDIILGRTVHRIMIARRDWQAPFRHIASELSWADLTIANLECALTRRYPPPEDPYTLRFLSYPDALAGLQLAGIDAVSLANNHSMDFGWLALQDTKEALAAAGIASFGAGVDIQSALEPAILGARTATVALLGFDGVSADWYGATDESPGTAPLDPELVQHAISAAANQATIVIPFFHWGVEYTLVPTPFQREIARLAIDAGATLVVGSHPHWVQGVEWYRGRPIFYSLGNFVFDQEWSPETKQGLILHLWFRNSDLMRYELVPVIIEDYHRPRLATEAEATIILRRVQESTRALRS</sequence>
<feature type="region of interest" description="Disordered" evidence="2">
    <location>
        <begin position="35"/>
        <end position="62"/>
    </location>
</feature>
<reference evidence="4" key="1">
    <citation type="journal article" date="2020" name="mSystems">
        <title>Genome- and Community-Level Interaction Insights into Carbon Utilization and Element Cycling Functions of Hydrothermarchaeota in Hydrothermal Sediment.</title>
        <authorList>
            <person name="Zhou Z."/>
            <person name="Liu Y."/>
            <person name="Xu W."/>
            <person name="Pan J."/>
            <person name="Luo Z.H."/>
            <person name="Li M."/>
        </authorList>
    </citation>
    <scope>NUCLEOTIDE SEQUENCE [LARGE SCALE GENOMIC DNA]</scope>
    <source>
        <strain evidence="4">SpSt-222</strain>
    </source>
</reference>
<dbReference type="InterPro" id="IPR052169">
    <property type="entry name" value="CW_Biosynth-Accessory"/>
</dbReference>
<dbReference type="SUPFAM" id="SSF56300">
    <property type="entry name" value="Metallo-dependent phosphatases"/>
    <property type="match status" value="1"/>
</dbReference>
<protein>
    <submittedName>
        <fullName evidence="4">CapA family protein</fullName>
    </submittedName>
</protein>
<name>A0A7C1JSH1_THERO</name>
<dbReference type="CDD" id="cd07381">
    <property type="entry name" value="MPP_CapA"/>
    <property type="match status" value="1"/>
</dbReference>
<dbReference type="PANTHER" id="PTHR33393:SF13">
    <property type="entry name" value="PGA BIOSYNTHESIS PROTEIN CAPA"/>
    <property type="match status" value="1"/>
</dbReference>
<dbReference type="PANTHER" id="PTHR33393">
    <property type="entry name" value="POLYGLUTAMINE SYNTHESIS ACCESSORY PROTEIN RV0574C-RELATED"/>
    <property type="match status" value="1"/>
</dbReference>
<accession>A0A7C1JSH1</accession>
<dbReference type="PROSITE" id="PS51257">
    <property type="entry name" value="PROKAR_LIPOPROTEIN"/>
    <property type="match status" value="1"/>
</dbReference>